<feature type="transmembrane region" description="Helical" evidence="1">
    <location>
        <begin position="6"/>
        <end position="29"/>
    </location>
</feature>
<organism evidence="2 3">
    <name type="scientific">Methanohalophilus halophilus</name>
    <dbReference type="NCBI Taxonomy" id="2177"/>
    <lineage>
        <taxon>Archaea</taxon>
        <taxon>Methanobacteriati</taxon>
        <taxon>Methanobacteriota</taxon>
        <taxon>Stenosarchaea group</taxon>
        <taxon>Methanomicrobia</taxon>
        <taxon>Methanosarcinales</taxon>
        <taxon>Methanosarcinaceae</taxon>
        <taxon>Methanohalophilus</taxon>
    </lineage>
</organism>
<proteinExistence type="predicted"/>
<keyword evidence="3" id="KW-1185">Reference proteome</keyword>
<gene>
    <name evidence="2" type="ORF">BHR79_07530</name>
</gene>
<keyword evidence="1" id="KW-0812">Transmembrane</keyword>
<keyword evidence="1" id="KW-1133">Transmembrane helix</keyword>
<protein>
    <recommendedName>
        <fullName evidence="4">Histidine kinase N-terminal 7TM region domain-containing protein</fullName>
    </recommendedName>
</protein>
<evidence type="ECO:0000256" key="1">
    <source>
        <dbReference type="SAM" id="Phobius"/>
    </source>
</evidence>
<evidence type="ECO:0008006" key="4">
    <source>
        <dbReference type="Google" id="ProtNLM"/>
    </source>
</evidence>
<keyword evidence="1" id="KW-0472">Membrane</keyword>
<dbReference type="STRING" id="2177.BHR79_07530"/>
<dbReference type="EMBL" id="CP017921">
    <property type="protein sequence ID" value="APH39343.1"/>
    <property type="molecule type" value="Genomic_DNA"/>
</dbReference>
<accession>A0A1L3Q3C8</accession>
<feature type="transmembrane region" description="Helical" evidence="1">
    <location>
        <begin position="41"/>
        <end position="65"/>
    </location>
</feature>
<name>A0A1L3Q3C8_9EURY</name>
<feature type="transmembrane region" description="Helical" evidence="1">
    <location>
        <begin position="213"/>
        <end position="231"/>
    </location>
</feature>
<evidence type="ECO:0000313" key="3">
    <source>
        <dbReference type="Proteomes" id="UP000186879"/>
    </source>
</evidence>
<feature type="transmembrane region" description="Helical" evidence="1">
    <location>
        <begin position="152"/>
        <end position="174"/>
    </location>
</feature>
<reference evidence="2 3" key="1">
    <citation type="submission" date="2016-10" db="EMBL/GenBank/DDBJ databases">
        <title>Methanohalophilus halophilus.</title>
        <authorList>
            <person name="L'haridon S."/>
        </authorList>
    </citation>
    <scope>NUCLEOTIDE SEQUENCE [LARGE SCALE GENOMIC DNA]</scope>
    <source>
        <strain evidence="2 3">Z-7982</strain>
    </source>
</reference>
<dbReference type="KEGG" id="mhaz:BHR79_07530"/>
<dbReference type="Proteomes" id="UP000186879">
    <property type="component" value="Chromosome"/>
</dbReference>
<dbReference type="AlphaFoldDB" id="A0A1L3Q3C8"/>
<feature type="transmembrane region" description="Helical" evidence="1">
    <location>
        <begin position="106"/>
        <end position="125"/>
    </location>
</feature>
<feature type="transmembrane region" description="Helical" evidence="1">
    <location>
        <begin position="77"/>
        <end position="99"/>
    </location>
</feature>
<evidence type="ECO:0000313" key="2">
    <source>
        <dbReference type="EMBL" id="APH39343.1"/>
    </source>
</evidence>
<sequence>MKIFSLTFFNIIICLCITMAVIGFSWELYTRRMDQSKNSNPALVAFIIFWLQVGLIYLTTSLHMIANYTNWHSMDLLLYKVSLVPFAFLTVPVVFFVIYIMIGNKLASGSFSAIFFLVGGFYLNIFNNNVTNIPAHTEWASIFIQEGGIAPYVYIFGIFVIPTAMILGVMFLLLIRKLPKRRKYNITTSLLATSFVIDCILVDMFTTSISMHAGLRIFILTGIVLCYLAYFPPLAVKDRLGINEIEIEESPTSKLDI</sequence>